<keyword evidence="3" id="KW-1185">Reference proteome</keyword>
<dbReference type="AlphaFoldDB" id="A0A641ANV3"/>
<reference evidence="2" key="1">
    <citation type="submission" date="2019-09" db="EMBL/GenBank/DDBJ databases">
        <authorList>
            <person name="Li J."/>
        </authorList>
    </citation>
    <scope>NUCLEOTIDE SEQUENCE [LARGE SCALE GENOMIC DNA]</scope>
    <source>
        <strain evidence="2">NRBC 14897</strain>
    </source>
</reference>
<dbReference type="InterPro" id="IPR046561">
    <property type="entry name" value="DUF6716"/>
</dbReference>
<sequence>MPRPSSHPVRALFVTDSDSYVKWGAALAGQVPASWSVRLVILRGNAEPSSRQVVEALDGTRFAADDVEHVGRSELAAVLDAWCPEVVVAAARGMAVEALGMLLAGARRRPVVVSGLAGISIPVLTPGLRYRQCADVFVLQSRRELREFAAVDDHHRFELTTIPYLRVADQDEPVPGGTEPVRDRIVFAAQAMVPASRRDRVHLLERLIETATAHPDLLVVVKVRSRDGEPQTHVEQFPYEDLMVELDGAGTRLPDNLVVESGPMDWHLRRAVGLVTVSSTALLEAAAAGVPCLAIDDFGVGERQINTVLVGSGLLGSSARLVAADFRHPAPEWLDDNYLHDPRDNTWVAAVEELLEQARAGRLPPLPGRPRSPLRRTRAAVLERLSFVPPRERASGLHRAFLVVGFWEHRRRWAVRDEGLPVPQGVGPRDVSPTSGSRS</sequence>
<feature type="region of interest" description="Disordered" evidence="1">
    <location>
        <begin position="419"/>
        <end position="439"/>
    </location>
</feature>
<protein>
    <submittedName>
        <fullName evidence="2">Uncharacterized protein</fullName>
    </submittedName>
</protein>
<name>A0A641ANV3_9ACTN</name>
<gene>
    <name evidence="2" type="ORF">ESP62_008630</name>
</gene>
<evidence type="ECO:0000256" key="1">
    <source>
        <dbReference type="SAM" id="MobiDB-lite"/>
    </source>
</evidence>
<comment type="caution">
    <text evidence="2">The sequence shown here is derived from an EMBL/GenBank/DDBJ whole genome shotgun (WGS) entry which is preliminary data.</text>
</comment>
<evidence type="ECO:0000313" key="2">
    <source>
        <dbReference type="EMBL" id="KAA1378411.1"/>
    </source>
</evidence>
<proteinExistence type="predicted"/>
<accession>A0A641ANV3</accession>
<dbReference type="Pfam" id="PF20471">
    <property type="entry name" value="DUF6716"/>
    <property type="match status" value="1"/>
</dbReference>
<dbReference type="EMBL" id="SDPP02000002">
    <property type="protein sequence ID" value="KAA1378411.1"/>
    <property type="molecule type" value="Genomic_DNA"/>
</dbReference>
<dbReference type="Proteomes" id="UP001515100">
    <property type="component" value="Unassembled WGS sequence"/>
</dbReference>
<dbReference type="SUPFAM" id="SSF53756">
    <property type="entry name" value="UDP-Glycosyltransferase/glycogen phosphorylase"/>
    <property type="match status" value="1"/>
</dbReference>
<organism evidence="2 3">
    <name type="scientific">Aeromicrobium fastidiosum</name>
    <dbReference type="NCBI Taxonomy" id="52699"/>
    <lineage>
        <taxon>Bacteria</taxon>
        <taxon>Bacillati</taxon>
        <taxon>Actinomycetota</taxon>
        <taxon>Actinomycetes</taxon>
        <taxon>Propionibacteriales</taxon>
        <taxon>Nocardioidaceae</taxon>
        <taxon>Aeromicrobium</taxon>
    </lineage>
</organism>
<evidence type="ECO:0000313" key="3">
    <source>
        <dbReference type="Proteomes" id="UP001515100"/>
    </source>
</evidence>
<dbReference type="OrthoDB" id="8441777at2"/>
<dbReference type="RefSeq" id="WP_129182711.1">
    <property type="nucleotide sequence ID" value="NZ_JAGIOG010000001.1"/>
</dbReference>